<dbReference type="Proteomes" id="UP000317893">
    <property type="component" value="Unassembled WGS sequence"/>
</dbReference>
<reference evidence="3 4" key="1">
    <citation type="submission" date="2019-06" db="EMBL/GenBank/DDBJ databases">
        <title>Sequencing the genomes of 1000 actinobacteria strains.</title>
        <authorList>
            <person name="Klenk H.-P."/>
        </authorList>
    </citation>
    <scope>NUCLEOTIDE SEQUENCE [LARGE SCALE GENOMIC DNA]</scope>
    <source>
        <strain evidence="3 4">DSM 18607</strain>
    </source>
</reference>
<dbReference type="PIRSF" id="PIRSF017388">
    <property type="entry name" value="Esterase_lipase"/>
    <property type="match status" value="1"/>
</dbReference>
<accession>A0A542E5N7</accession>
<dbReference type="PANTHER" id="PTHR11614">
    <property type="entry name" value="PHOSPHOLIPASE-RELATED"/>
    <property type="match status" value="1"/>
</dbReference>
<comment type="caution">
    <text evidence="3">The sequence shown here is derived from an EMBL/GenBank/DDBJ whole genome shotgun (WGS) entry which is preliminary data.</text>
</comment>
<organism evidence="3 4">
    <name type="scientific">Lapillicoccus jejuensis</name>
    <dbReference type="NCBI Taxonomy" id="402171"/>
    <lineage>
        <taxon>Bacteria</taxon>
        <taxon>Bacillati</taxon>
        <taxon>Actinomycetota</taxon>
        <taxon>Actinomycetes</taxon>
        <taxon>Micrococcales</taxon>
        <taxon>Intrasporangiaceae</taxon>
        <taxon>Lapillicoccus</taxon>
    </lineage>
</organism>
<dbReference type="InterPro" id="IPR051044">
    <property type="entry name" value="MAG_DAG_Lipase"/>
</dbReference>
<protein>
    <submittedName>
        <fullName evidence="3">Carboxylesterase</fullName>
    </submittedName>
</protein>
<evidence type="ECO:0000256" key="1">
    <source>
        <dbReference type="PIRSR" id="PIRSR017388-1"/>
    </source>
</evidence>
<dbReference type="InterPro" id="IPR012354">
    <property type="entry name" value="Esterase_lipase"/>
</dbReference>
<name>A0A542E5N7_9MICO</name>
<dbReference type="Gene3D" id="3.40.50.1820">
    <property type="entry name" value="alpha/beta hydrolase"/>
    <property type="match status" value="1"/>
</dbReference>
<dbReference type="SUPFAM" id="SSF53474">
    <property type="entry name" value="alpha/beta-Hydrolases"/>
    <property type="match status" value="1"/>
</dbReference>
<dbReference type="OrthoDB" id="9786110at2"/>
<evidence type="ECO:0000259" key="2">
    <source>
        <dbReference type="Pfam" id="PF12146"/>
    </source>
</evidence>
<keyword evidence="4" id="KW-1185">Reference proteome</keyword>
<dbReference type="EMBL" id="VFMN01000001">
    <property type="protein sequence ID" value="TQJ10637.1"/>
    <property type="molecule type" value="Genomic_DNA"/>
</dbReference>
<proteinExistence type="predicted"/>
<sequence length="251" mass="27670">MSVMPGAEPYSHDGGEIGVVVCHGYTGTPQGLRPWAEHLAAAGYTVRLPRLPGHGTTWRQLAGTRWPDWYAAVDSEFRELHETCREVFVAGLSMGGLLATKLAIEHGPRVAGLLLVNPVFAHDNRLLPLLPALRHVVPSLPGVVGDIKKPGVRELGYDRNPLQAMHSQRRLWAEVVRDLPEVTQPVLLLHSREDHVVPPMSSALLLSRISSDDVTEIWLENSFHVATLDNDAPLIHDESVRFIERLTAGRG</sequence>
<feature type="active site" description="Charge relay system" evidence="1">
    <location>
        <position position="194"/>
    </location>
</feature>
<gene>
    <name evidence="3" type="ORF">FB458_3766</name>
</gene>
<dbReference type="GO" id="GO:0052689">
    <property type="term" value="F:carboxylic ester hydrolase activity"/>
    <property type="evidence" value="ECO:0007669"/>
    <property type="project" value="InterPro"/>
</dbReference>
<dbReference type="AlphaFoldDB" id="A0A542E5N7"/>
<dbReference type="InterPro" id="IPR029058">
    <property type="entry name" value="AB_hydrolase_fold"/>
</dbReference>
<evidence type="ECO:0000313" key="3">
    <source>
        <dbReference type="EMBL" id="TQJ10637.1"/>
    </source>
</evidence>
<dbReference type="InterPro" id="IPR022742">
    <property type="entry name" value="Hydrolase_4"/>
</dbReference>
<dbReference type="Pfam" id="PF12146">
    <property type="entry name" value="Hydrolase_4"/>
    <property type="match status" value="1"/>
</dbReference>
<feature type="active site" description="Nucleophile" evidence="1">
    <location>
        <position position="93"/>
    </location>
</feature>
<feature type="domain" description="Serine aminopeptidase S33" evidence="2">
    <location>
        <begin position="19"/>
        <end position="229"/>
    </location>
</feature>
<feature type="active site" description="Charge relay system" evidence="1">
    <location>
        <position position="224"/>
    </location>
</feature>
<evidence type="ECO:0000313" key="4">
    <source>
        <dbReference type="Proteomes" id="UP000317893"/>
    </source>
</evidence>